<keyword evidence="1" id="KW-0812">Transmembrane</keyword>
<dbReference type="InterPro" id="IPR032092">
    <property type="entry name" value="PilW"/>
</dbReference>
<accession>A0A0U4PB45</accession>
<reference evidence="2 3" key="1">
    <citation type="submission" date="2016-01" db="EMBL/GenBank/DDBJ databases">
        <title>Annotation of Pseudomonas oryzihabitans USDA-ARS-USMARC-56511.</title>
        <authorList>
            <person name="Harhay G.P."/>
            <person name="Harhay D.M."/>
            <person name="Smith T.P.L."/>
            <person name="Bono J.L."/>
            <person name="Heaton M.P."/>
            <person name="Clawson M.L."/>
            <person name="Chitko-Mckown C.G."/>
            <person name="Capik S.F."/>
            <person name="DeDonder K.D."/>
            <person name="Apley M.D."/>
            <person name="Lubbers B.V."/>
            <person name="White B.J."/>
            <person name="Larson R.L."/>
        </authorList>
    </citation>
    <scope>NUCLEOTIDE SEQUENCE [LARGE SCALE GENOMIC DNA]</scope>
    <source>
        <strain evidence="2 3">USDA-ARS-USMARC-56511</strain>
    </source>
</reference>
<dbReference type="InterPro" id="IPR012902">
    <property type="entry name" value="N_methyl_site"/>
</dbReference>
<dbReference type="EMBL" id="CP013987">
    <property type="protein sequence ID" value="ALZ85983.1"/>
    <property type="molecule type" value="Genomic_DNA"/>
</dbReference>
<name>A0A0U4PB45_9PSED</name>
<dbReference type="Pfam" id="PF16074">
    <property type="entry name" value="PilW"/>
    <property type="match status" value="1"/>
</dbReference>
<dbReference type="OrthoDB" id="5296662at2"/>
<proteinExistence type="predicted"/>
<gene>
    <name evidence="2" type="ORF">APT59_17915</name>
</gene>
<dbReference type="AlphaFoldDB" id="A0A0U4PB45"/>
<sequence length="365" mass="39563">MRPISAKRQCGLSIIELMIALLLGLLLMGGVLQLFLSSKRTYQTNSALSQVQESGRFALEFLSFDLRNAGYRGGCLTALTSLLPNTLTQQADGTDDIRYVLTTGIQGWSTTSNTNNQAPNKTPPWFKPTFDARTPDSDVVFLAHAVTPAGVLLTGATTTQISTSAGLPQNRLLVISDPLSCHLFANQSTVNDSRVSLPNGKTFAPHDYGTTIAKNTSSSTNPSTSGDMAQLLLYQSVVYYLQDNADTGVPSLWRRVYDGRNQPAEELVSGIQRLQIRYATANANGSLSTPTTGIYRDASDITDWQSVVSARIRLLAVSRERNAVTPNQQLVFNDPPVEGVDPLTIADGRIGQVFTLTVSIRNHLP</sequence>
<evidence type="ECO:0000256" key="1">
    <source>
        <dbReference type="SAM" id="Phobius"/>
    </source>
</evidence>
<dbReference type="RefSeq" id="WP_059316097.1">
    <property type="nucleotide sequence ID" value="NZ_CP013987.1"/>
</dbReference>
<evidence type="ECO:0000313" key="3">
    <source>
        <dbReference type="Proteomes" id="UP000064137"/>
    </source>
</evidence>
<keyword evidence="1" id="KW-1133">Transmembrane helix</keyword>
<keyword evidence="1" id="KW-0472">Membrane</keyword>
<dbReference type="GO" id="GO:0043683">
    <property type="term" value="P:type IV pilus assembly"/>
    <property type="evidence" value="ECO:0007669"/>
    <property type="project" value="InterPro"/>
</dbReference>
<dbReference type="KEGG" id="por:APT59_17915"/>
<feature type="transmembrane region" description="Helical" evidence="1">
    <location>
        <begin position="12"/>
        <end position="36"/>
    </location>
</feature>
<dbReference type="Pfam" id="PF07963">
    <property type="entry name" value="N_methyl"/>
    <property type="match status" value="1"/>
</dbReference>
<dbReference type="Proteomes" id="UP000064137">
    <property type="component" value="Chromosome"/>
</dbReference>
<protein>
    <recommendedName>
        <fullName evidence="4">Pilus assembly protein PilW</fullName>
    </recommendedName>
</protein>
<evidence type="ECO:0000313" key="2">
    <source>
        <dbReference type="EMBL" id="ALZ85983.1"/>
    </source>
</evidence>
<evidence type="ECO:0008006" key="4">
    <source>
        <dbReference type="Google" id="ProtNLM"/>
    </source>
</evidence>
<organism evidence="2 3">
    <name type="scientific">Pseudomonas oryzihabitans</name>
    <dbReference type="NCBI Taxonomy" id="47885"/>
    <lineage>
        <taxon>Bacteria</taxon>
        <taxon>Pseudomonadati</taxon>
        <taxon>Pseudomonadota</taxon>
        <taxon>Gammaproteobacteria</taxon>
        <taxon>Pseudomonadales</taxon>
        <taxon>Pseudomonadaceae</taxon>
        <taxon>Pseudomonas</taxon>
    </lineage>
</organism>